<sequence>MSGLILPPFLMALRRRLLAGRSQHHALMVIAAKSTATPPTAMTATTAVDRPPMCAVMVIDSNVRNRDESGGFRLANPARLFSYGYGARRWLDIAVYRKASVCLYSECKVVGRKDF</sequence>
<evidence type="ECO:0000313" key="1">
    <source>
        <dbReference type="EMBL" id="QRC92553.1"/>
    </source>
</evidence>
<dbReference type="AlphaFoldDB" id="A0A7U2EVA5"/>
<proteinExistence type="predicted"/>
<gene>
    <name evidence="1" type="ORF">JI435_305920</name>
</gene>
<accession>A0A7U2EVA5</accession>
<name>A0A7U2EVA5_PHANO</name>
<protein>
    <submittedName>
        <fullName evidence="1">Uncharacterized protein</fullName>
    </submittedName>
</protein>
<dbReference type="VEuPathDB" id="FungiDB:JI435_305920"/>
<dbReference type="EMBL" id="CP069024">
    <property type="protein sequence ID" value="QRC92553.1"/>
    <property type="molecule type" value="Genomic_DNA"/>
</dbReference>
<dbReference type="Proteomes" id="UP000663193">
    <property type="component" value="Chromosome 2"/>
</dbReference>
<organism evidence="1 2">
    <name type="scientific">Phaeosphaeria nodorum (strain SN15 / ATCC MYA-4574 / FGSC 10173)</name>
    <name type="common">Glume blotch fungus</name>
    <name type="synonym">Parastagonospora nodorum</name>
    <dbReference type="NCBI Taxonomy" id="321614"/>
    <lineage>
        <taxon>Eukaryota</taxon>
        <taxon>Fungi</taxon>
        <taxon>Dikarya</taxon>
        <taxon>Ascomycota</taxon>
        <taxon>Pezizomycotina</taxon>
        <taxon>Dothideomycetes</taxon>
        <taxon>Pleosporomycetidae</taxon>
        <taxon>Pleosporales</taxon>
        <taxon>Pleosporineae</taxon>
        <taxon>Phaeosphaeriaceae</taxon>
        <taxon>Parastagonospora</taxon>
    </lineage>
</organism>
<keyword evidence="2" id="KW-1185">Reference proteome</keyword>
<evidence type="ECO:0000313" key="2">
    <source>
        <dbReference type="Proteomes" id="UP000663193"/>
    </source>
</evidence>
<reference evidence="2" key="1">
    <citation type="journal article" date="2021" name="BMC Genomics">
        <title>Chromosome-level genome assembly and manually-curated proteome of model necrotroph Parastagonospora nodorum Sn15 reveals a genome-wide trove of candidate effector homologs, and redundancy of virulence-related functions within an accessory chromosome.</title>
        <authorList>
            <person name="Bertazzoni S."/>
            <person name="Jones D.A.B."/>
            <person name="Phan H.T."/>
            <person name="Tan K.-C."/>
            <person name="Hane J.K."/>
        </authorList>
    </citation>
    <scope>NUCLEOTIDE SEQUENCE [LARGE SCALE GENOMIC DNA]</scope>
    <source>
        <strain evidence="2">SN15 / ATCC MYA-4574 / FGSC 10173)</strain>
    </source>
</reference>